<evidence type="ECO:0000256" key="6">
    <source>
        <dbReference type="ARBA" id="ARBA00023180"/>
    </source>
</evidence>
<feature type="transmembrane region" description="Helical" evidence="7">
    <location>
        <begin position="311"/>
        <end position="336"/>
    </location>
</feature>
<feature type="transmembrane region" description="Helical" evidence="7">
    <location>
        <begin position="46"/>
        <end position="68"/>
    </location>
</feature>
<feature type="transmembrane region" description="Helical" evidence="7">
    <location>
        <begin position="370"/>
        <end position="394"/>
    </location>
</feature>
<keyword evidence="4 7" id="KW-1133">Transmembrane helix</keyword>
<feature type="transmembrane region" description="Helical" evidence="7">
    <location>
        <begin position="228"/>
        <end position="250"/>
    </location>
</feature>
<dbReference type="GO" id="GO:0005886">
    <property type="term" value="C:plasma membrane"/>
    <property type="evidence" value="ECO:0007669"/>
    <property type="project" value="UniProtKB-SubCell"/>
</dbReference>
<evidence type="ECO:0000256" key="8">
    <source>
        <dbReference type="SAM" id="MobiDB-lite"/>
    </source>
</evidence>
<evidence type="ECO:0000313" key="10">
    <source>
        <dbReference type="Proteomes" id="UP001295684"/>
    </source>
</evidence>
<feature type="transmembrane region" description="Helical" evidence="7">
    <location>
        <begin position="479"/>
        <end position="501"/>
    </location>
</feature>
<name>A0AAD1U8D2_EUPCR</name>
<feature type="transmembrane region" description="Helical" evidence="7">
    <location>
        <begin position="508"/>
        <end position="538"/>
    </location>
</feature>
<evidence type="ECO:0000256" key="7">
    <source>
        <dbReference type="RuleBase" id="RU368066"/>
    </source>
</evidence>
<evidence type="ECO:0000256" key="3">
    <source>
        <dbReference type="ARBA" id="ARBA00022692"/>
    </source>
</evidence>
<evidence type="ECO:0000256" key="4">
    <source>
        <dbReference type="ARBA" id="ARBA00022989"/>
    </source>
</evidence>
<dbReference type="PANTHER" id="PTHR12385:SF14">
    <property type="entry name" value="CHOLINE TRANSPORTER-LIKE 2"/>
    <property type="match status" value="1"/>
</dbReference>
<comment type="caution">
    <text evidence="9">The sequence shown here is derived from an EMBL/GenBank/DDBJ whole genome shotgun (WGS) entry which is preliminary data.</text>
</comment>
<reference evidence="9" key="1">
    <citation type="submission" date="2023-07" db="EMBL/GenBank/DDBJ databases">
        <authorList>
            <consortium name="AG Swart"/>
            <person name="Singh M."/>
            <person name="Singh A."/>
            <person name="Seah K."/>
            <person name="Emmerich C."/>
        </authorList>
    </citation>
    <scope>NUCLEOTIDE SEQUENCE</scope>
    <source>
        <strain evidence="9">DP1</strain>
    </source>
</reference>
<evidence type="ECO:0000256" key="5">
    <source>
        <dbReference type="ARBA" id="ARBA00023136"/>
    </source>
</evidence>
<evidence type="ECO:0000256" key="1">
    <source>
        <dbReference type="ARBA" id="ARBA00004141"/>
    </source>
</evidence>
<feature type="transmembrane region" description="Helical" evidence="7">
    <location>
        <begin position="550"/>
        <end position="573"/>
    </location>
</feature>
<keyword evidence="5 7" id="KW-0472">Membrane</keyword>
<keyword evidence="3 7" id="KW-0812">Transmembrane</keyword>
<protein>
    <recommendedName>
        <fullName evidence="7">Choline transporter-like protein</fullName>
    </recommendedName>
</protein>
<keyword evidence="10" id="KW-1185">Reference proteome</keyword>
<feature type="transmembrane region" description="Helical" evidence="7">
    <location>
        <begin position="200"/>
        <end position="221"/>
    </location>
</feature>
<dbReference type="InterPro" id="IPR007603">
    <property type="entry name" value="Choline_transptr-like"/>
</dbReference>
<feature type="transmembrane region" description="Helical" evidence="7">
    <location>
        <begin position="415"/>
        <end position="437"/>
    </location>
</feature>
<keyword evidence="6" id="KW-0325">Glycoprotein</keyword>
<feature type="transmembrane region" description="Helical" evidence="7">
    <location>
        <begin position="270"/>
        <end position="290"/>
    </location>
</feature>
<accession>A0AAD1U8D2</accession>
<dbReference type="EMBL" id="CAMPGE010003228">
    <property type="protein sequence ID" value="CAI2362051.1"/>
    <property type="molecule type" value="Genomic_DNA"/>
</dbReference>
<gene>
    <name evidence="9" type="ORF">ECRASSUSDP1_LOCUS3368</name>
</gene>
<dbReference type="PANTHER" id="PTHR12385">
    <property type="entry name" value="CHOLINE TRANSPORTER-LIKE (SLC FAMILY 44)"/>
    <property type="match status" value="1"/>
</dbReference>
<feature type="region of interest" description="Disordered" evidence="8">
    <location>
        <begin position="1"/>
        <end position="21"/>
    </location>
</feature>
<evidence type="ECO:0000256" key="2">
    <source>
        <dbReference type="ARBA" id="ARBA00007168"/>
    </source>
</evidence>
<organism evidence="9 10">
    <name type="scientific">Euplotes crassus</name>
    <dbReference type="NCBI Taxonomy" id="5936"/>
    <lineage>
        <taxon>Eukaryota</taxon>
        <taxon>Sar</taxon>
        <taxon>Alveolata</taxon>
        <taxon>Ciliophora</taxon>
        <taxon>Intramacronucleata</taxon>
        <taxon>Spirotrichea</taxon>
        <taxon>Hypotrichia</taxon>
        <taxon>Euplotida</taxon>
        <taxon>Euplotidae</taxon>
        <taxon>Moneuplotes</taxon>
    </lineage>
</organism>
<comment type="similarity">
    <text evidence="2 7">Belongs to the CTL (choline transporter-like) family.</text>
</comment>
<comment type="function">
    <text evidence="7">Choline transporter.</text>
</comment>
<proteinExistence type="inferred from homology"/>
<comment type="subcellular location">
    <subcellularLocation>
        <location evidence="7">Cell membrane</location>
        <topology evidence="7">Multi-pass membrane protein</topology>
    </subcellularLocation>
    <subcellularLocation>
        <location evidence="1">Membrane</location>
        <topology evidence="1">Multi-pass membrane protein</topology>
    </subcellularLocation>
</comment>
<dbReference type="GO" id="GO:0022857">
    <property type="term" value="F:transmembrane transporter activity"/>
    <property type="evidence" value="ECO:0007669"/>
    <property type="project" value="UniProtKB-UniRule"/>
</dbReference>
<evidence type="ECO:0000313" key="9">
    <source>
        <dbReference type="EMBL" id="CAI2362051.1"/>
    </source>
</evidence>
<dbReference type="Proteomes" id="UP001295684">
    <property type="component" value="Unassembled WGS sequence"/>
</dbReference>
<dbReference type="AlphaFoldDB" id="A0AAD1U8D2"/>
<sequence>MGNKVEPVRQEGDKKNSKNTKDDDIVAEVDDDLENGPVFKRKCTDIICCPIFVAFIVGMAWAFIYGLSEGDPIKLTVMFDYDGHGCGYTSGYKNFDYIYWPDIDTSATSFSTLLQKTICVKRCPTIANPLASGDCTDTSIASPCESSGTAYDSKLYLNRFCVPDTSSTSATSTYQSFYDSVMDDWGGNYLTSYMADLYTVWWVCLVCAGLSFLLGFIYMCFIKCCAKILVWITIFLGFFIILGAGLFLYFTSTQYEEGDDTRNYMRYTAYGFFGLCAVYALILLCCCNKIRLGVAIMQTTADYINSTTRIFWVPVFFFVCILCFLAYWIVSALFIWSVGDVKARSSSPFARIEWNETTRYVFLYNLFGLFWINAFFIGCSQFILAVACATWYFTNTADSGGSASINKGFKWILRYHLGSIAFGSLIIAICEFIKFMFEYYRKKMTGRVFNNPLGKCLIWTTRYCLNCLNRVVKYISKMAYIQIALTSSNFCMSAWKAFILILGNAGRFAVATILGTIFTWLGKIAIVGLTTLICYIIITNASNIKDDITSPFFPILAFIIISYVISSFFLSIFSFSMDVILQCFLVDETLAKDSQYGPHRPKTLDAYAQKKMQPSKCCGCC</sequence>
<dbReference type="Pfam" id="PF04515">
    <property type="entry name" value="Choline_transpo"/>
    <property type="match status" value="1"/>
</dbReference>